<dbReference type="Gene3D" id="3.30.70.330">
    <property type="match status" value="1"/>
</dbReference>
<feature type="region of interest" description="Disordered" evidence="1">
    <location>
        <begin position="1"/>
        <end position="99"/>
    </location>
</feature>
<dbReference type="HOGENOM" id="CLU_765330_0_0_1"/>
<evidence type="ECO:0000313" key="3">
    <source>
        <dbReference type="Proteomes" id="UP000001072"/>
    </source>
</evidence>
<feature type="compositionally biased region" description="Pro residues" evidence="1">
    <location>
        <begin position="1"/>
        <end position="13"/>
    </location>
</feature>
<keyword evidence="3" id="KW-1185">Reference proteome</keyword>
<evidence type="ECO:0000256" key="1">
    <source>
        <dbReference type="SAM" id="MobiDB-lite"/>
    </source>
</evidence>
<gene>
    <name evidence="2" type="ORF">MELLADRAFT_115778</name>
</gene>
<name>F4RE25_MELLP</name>
<feature type="compositionally biased region" description="Gly residues" evidence="1">
    <location>
        <begin position="231"/>
        <end position="240"/>
    </location>
</feature>
<dbReference type="InParanoid" id="F4RE25"/>
<dbReference type="EMBL" id="GL883097">
    <property type="protein sequence ID" value="EGG09513.1"/>
    <property type="molecule type" value="Genomic_DNA"/>
</dbReference>
<dbReference type="InterPro" id="IPR012677">
    <property type="entry name" value="Nucleotide-bd_a/b_plait_sf"/>
</dbReference>
<dbReference type="GeneID" id="18925682"/>
<accession>F4RE25</accession>
<dbReference type="eggNOG" id="ENOG502S7TE">
    <property type="taxonomic scope" value="Eukaryota"/>
</dbReference>
<reference evidence="3" key="1">
    <citation type="journal article" date="2011" name="Proc. Natl. Acad. Sci. U.S.A.">
        <title>Obligate biotrophy features unraveled by the genomic analysis of rust fungi.</title>
        <authorList>
            <person name="Duplessis S."/>
            <person name="Cuomo C.A."/>
            <person name="Lin Y.-C."/>
            <person name="Aerts A."/>
            <person name="Tisserant E."/>
            <person name="Veneault-Fourrey C."/>
            <person name="Joly D.L."/>
            <person name="Hacquard S."/>
            <person name="Amselem J."/>
            <person name="Cantarel B.L."/>
            <person name="Chiu R."/>
            <person name="Coutinho P.M."/>
            <person name="Feau N."/>
            <person name="Field M."/>
            <person name="Frey P."/>
            <person name="Gelhaye E."/>
            <person name="Goldberg J."/>
            <person name="Grabherr M.G."/>
            <person name="Kodira C.D."/>
            <person name="Kohler A."/>
            <person name="Kuees U."/>
            <person name="Lindquist E.A."/>
            <person name="Lucas S.M."/>
            <person name="Mago R."/>
            <person name="Mauceli E."/>
            <person name="Morin E."/>
            <person name="Murat C."/>
            <person name="Pangilinan J.L."/>
            <person name="Park R."/>
            <person name="Pearson M."/>
            <person name="Quesneville H."/>
            <person name="Rouhier N."/>
            <person name="Sakthikumar S."/>
            <person name="Salamov A.A."/>
            <person name="Schmutz J."/>
            <person name="Selles B."/>
            <person name="Shapiro H."/>
            <person name="Tanguay P."/>
            <person name="Tuskan G.A."/>
            <person name="Henrissat B."/>
            <person name="Van de Peer Y."/>
            <person name="Rouze P."/>
            <person name="Ellis J.G."/>
            <person name="Dodds P.N."/>
            <person name="Schein J.E."/>
            <person name="Zhong S."/>
            <person name="Hamelin R.C."/>
            <person name="Grigoriev I.V."/>
            <person name="Szabo L.J."/>
            <person name="Martin F."/>
        </authorList>
    </citation>
    <scope>NUCLEOTIDE SEQUENCE [LARGE SCALE GENOMIC DNA]</scope>
    <source>
        <strain evidence="3">98AG31 / pathotype 3-4-7</strain>
    </source>
</reference>
<dbReference type="AlphaFoldDB" id="F4RE25"/>
<feature type="compositionally biased region" description="Polar residues" evidence="1">
    <location>
        <begin position="44"/>
        <end position="63"/>
    </location>
</feature>
<feature type="compositionally biased region" description="Polar residues" evidence="1">
    <location>
        <begin position="205"/>
        <end position="229"/>
    </location>
</feature>
<dbReference type="OrthoDB" id="5418203at2759"/>
<organism evidence="3">
    <name type="scientific">Melampsora larici-populina (strain 98AG31 / pathotype 3-4-7)</name>
    <name type="common">Poplar leaf rust fungus</name>
    <dbReference type="NCBI Taxonomy" id="747676"/>
    <lineage>
        <taxon>Eukaryota</taxon>
        <taxon>Fungi</taxon>
        <taxon>Dikarya</taxon>
        <taxon>Basidiomycota</taxon>
        <taxon>Pucciniomycotina</taxon>
        <taxon>Pucciniomycetes</taxon>
        <taxon>Pucciniales</taxon>
        <taxon>Melampsoraceae</taxon>
        <taxon>Melampsora</taxon>
    </lineage>
</organism>
<protein>
    <submittedName>
        <fullName evidence="2">Uncharacterized protein</fullName>
    </submittedName>
</protein>
<feature type="compositionally biased region" description="Low complexity" evidence="1">
    <location>
        <begin position="64"/>
        <end position="84"/>
    </location>
</feature>
<dbReference type="Proteomes" id="UP000001072">
    <property type="component" value="Unassembled WGS sequence"/>
</dbReference>
<dbReference type="RefSeq" id="XP_007407240.1">
    <property type="nucleotide sequence ID" value="XM_007407178.1"/>
</dbReference>
<evidence type="ECO:0000313" key="2">
    <source>
        <dbReference type="EMBL" id="EGG09513.1"/>
    </source>
</evidence>
<feature type="region of interest" description="Disordered" evidence="1">
    <location>
        <begin position="205"/>
        <end position="244"/>
    </location>
</feature>
<feature type="compositionally biased region" description="Polar residues" evidence="1">
    <location>
        <begin position="85"/>
        <end position="99"/>
    </location>
</feature>
<sequence>MSTPIPMPAPLPYTNPIITSNQQHQQQHHQHHHQTQSIHSQISPTNNLMGNAAETSSMSPSNVSTHSSFPPPSSTAATSPSSTFIVNHQPGSAFNQASSTPAALVHNPNSVTRILQLTEFSKDLKTRDIQLVFADWEDDRGGFKIKWVDDTSCLVVFADPGVAKRAFLSVLSNPPPALTNSQLLGQKAAKLRAYNGPDVVHILSSVQNRPRSRSNASQSLHSRASSMASVNGGGGNGGLGRRPSMGALAARNRASISGTSGRAPPPQANPIVQAQVQELIDHVTTAHTVGGTNSNRPPSSEGELSNLNPPTSVRARIEDAGKRFIAAGLGKPSSSIPGLDDGLTAAGYSLANLTIEEEVTTPTTATH</sequence>
<dbReference type="KEGG" id="mlr:MELLADRAFT_115778"/>
<feature type="region of interest" description="Disordered" evidence="1">
    <location>
        <begin position="287"/>
        <end position="310"/>
    </location>
</feature>
<proteinExistence type="predicted"/>
<dbReference type="VEuPathDB" id="FungiDB:MELLADRAFT_115778"/>